<evidence type="ECO:0000313" key="3">
    <source>
        <dbReference type="EMBL" id="MFC0474714.1"/>
    </source>
</evidence>
<dbReference type="Proteomes" id="UP001589738">
    <property type="component" value="Unassembled WGS sequence"/>
</dbReference>
<dbReference type="InterPro" id="IPR033756">
    <property type="entry name" value="YlxH/NBP35"/>
</dbReference>
<gene>
    <name evidence="3" type="ORF">ACFFHF_05310</name>
</gene>
<keyword evidence="2" id="KW-0067">ATP-binding</keyword>
<dbReference type="InterPro" id="IPR033875">
    <property type="entry name" value="FlhG"/>
</dbReference>
<dbReference type="SUPFAM" id="SSF52540">
    <property type="entry name" value="P-loop containing nucleoside triphosphate hydrolases"/>
    <property type="match status" value="1"/>
</dbReference>
<dbReference type="PANTHER" id="PTHR43384:SF4">
    <property type="entry name" value="CELLULOSE BIOSYNTHESIS PROTEIN BCSQ-RELATED"/>
    <property type="match status" value="1"/>
</dbReference>
<dbReference type="PANTHER" id="PTHR43384">
    <property type="entry name" value="SEPTUM SITE-DETERMINING PROTEIN MIND HOMOLOG, CHLOROPLASTIC-RELATED"/>
    <property type="match status" value="1"/>
</dbReference>
<dbReference type="CDD" id="cd02038">
    <property type="entry name" value="FlhG-like"/>
    <property type="match status" value="1"/>
</dbReference>
<evidence type="ECO:0000313" key="4">
    <source>
        <dbReference type="Proteomes" id="UP001589738"/>
    </source>
</evidence>
<evidence type="ECO:0000256" key="2">
    <source>
        <dbReference type="ARBA" id="ARBA00022840"/>
    </source>
</evidence>
<accession>A0ABV6KN09</accession>
<dbReference type="RefSeq" id="WP_160545583.1">
    <property type="nucleotide sequence ID" value="NZ_JBHLUU010000016.1"/>
</dbReference>
<protein>
    <submittedName>
        <fullName evidence="3">MinD/ParA family protein</fullName>
    </submittedName>
</protein>
<organism evidence="3 4">
    <name type="scientific">Robertmurraya beringensis</name>
    <dbReference type="NCBI Taxonomy" id="641660"/>
    <lineage>
        <taxon>Bacteria</taxon>
        <taxon>Bacillati</taxon>
        <taxon>Bacillota</taxon>
        <taxon>Bacilli</taxon>
        <taxon>Bacillales</taxon>
        <taxon>Bacillaceae</taxon>
        <taxon>Robertmurraya</taxon>
    </lineage>
</organism>
<dbReference type="InterPro" id="IPR025501">
    <property type="entry name" value="MinD_FleN"/>
</dbReference>
<dbReference type="PIRSF" id="PIRSF003092">
    <property type="entry name" value="MinD"/>
    <property type="match status" value="1"/>
</dbReference>
<dbReference type="InterPro" id="IPR027417">
    <property type="entry name" value="P-loop_NTPase"/>
</dbReference>
<sequence length="287" mass="32427">MKDQAEMLRQRIQQMSGKPSPKTLAVVSGKGGVGKSNFSLNFSLSLASRGYKVLLFDMDVGMGNIDILIGQSASYSIVDYFEGRKTLSEIVSTGPHGLHYVAGGTGLSHFVNMDKPVHMKFTEDLSHLFSDYEYILFDMGAGATKETVPFILSVDEVLVVTTPEPTSITDAYAMMKHIHLHDSDLPFLLIVNRVHSDKEGMETFKRLRTVVNRFLNREIIEFGMIPDDRQVHQAVTKQTPFIFNEKAPAAKALQQMTSRFEERQFEVISDKPKTHFVSKLKRFLFER</sequence>
<name>A0ABV6KN09_9BACI</name>
<keyword evidence="4" id="KW-1185">Reference proteome</keyword>
<reference evidence="3 4" key="1">
    <citation type="submission" date="2024-09" db="EMBL/GenBank/DDBJ databases">
        <authorList>
            <person name="Sun Q."/>
            <person name="Mori K."/>
        </authorList>
    </citation>
    <scope>NUCLEOTIDE SEQUENCE [LARGE SCALE GENOMIC DNA]</scope>
    <source>
        <strain evidence="3 4">CGMCC 1.9126</strain>
    </source>
</reference>
<dbReference type="InterPro" id="IPR050625">
    <property type="entry name" value="ParA/MinD_ATPase"/>
</dbReference>
<comment type="caution">
    <text evidence="3">The sequence shown here is derived from an EMBL/GenBank/DDBJ whole genome shotgun (WGS) entry which is preliminary data.</text>
</comment>
<dbReference type="EMBL" id="JBHLUU010000016">
    <property type="protein sequence ID" value="MFC0474714.1"/>
    <property type="molecule type" value="Genomic_DNA"/>
</dbReference>
<dbReference type="Gene3D" id="3.40.50.300">
    <property type="entry name" value="P-loop containing nucleotide triphosphate hydrolases"/>
    <property type="match status" value="1"/>
</dbReference>
<proteinExistence type="predicted"/>
<evidence type="ECO:0000256" key="1">
    <source>
        <dbReference type="ARBA" id="ARBA00022741"/>
    </source>
</evidence>
<dbReference type="Pfam" id="PF10609">
    <property type="entry name" value="ParA"/>
    <property type="match status" value="1"/>
</dbReference>
<keyword evidence="1" id="KW-0547">Nucleotide-binding</keyword>